<evidence type="ECO:0000313" key="2">
    <source>
        <dbReference type="Proteomes" id="UP001152795"/>
    </source>
</evidence>
<name>A0A7D9LB14_PARCT</name>
<protein>
    <submittedName>
        <fullName evidence="1">Uncharacterized protein</fullName>
    </submittedName>
</protein>
<comment type="caution">
    <text evidence="1">The sequence shown here is derived from an EMBL/GenBank/DDBJ whole genome shotgun (WGS) entry which is preliminary data.</text>
</comment>
<dbReference type="Proteomes" id="UP001152795">
    <property type="component" value="Unassembled WGS sequence"/>
</dbReference>
<dbReference type="EMBL" id="CACRXK020015691">
    <property type="protein sequence ID" value="CAB4028747.1"/>
    <property type="molecule type" value="Genomic_DNA"/>
</dbReference>
<proteinExistence type="predicted"/>
<keyword evidence="2" id="KW-1185">Reference proteome</keyword>
<gene>
    <name evidence="1" type="ORF">PACLA_8A017749</name>
</gene>
<reference evidence="1" key="1">
    <citation type="submission" date="2020-04" db="EMBL/GenBank/DDBJ databases">
        <authorList>
            <person name="Alioto T."/>
            <person name="Alioto T."/>
            <person name="Gomez Garrido J."/>
        </authorList>
    </citation>
    <scope>NUCLEOTIDE SEQUENCE</scope>
    <source>
        <strain evidence="1">A484AB</strain>
    </source>
</reference>
<sequence length="151" mass="18079">MERVSTILDEYSSEYSEIWGGDFRAEELDELDRLYPNYKEMEPEDMDSEIEILRRQMGTEESDEREDIQREIEYVSQLRRMKVWKNSETEAYLDATHNTLKEEVKTLVVLKRIAKAEVRRNNHAGHKGREKRHILRNTFSILARLETGNWD</sequence>
<organism evidence="1 2">
    <name type="scientific">Paramuricea clavata</name>
    <name type="common">Red gorgonian</name>
    <name type="synonym">Violescent sea-whip</name>
    <dbReference type="NCBI Taxonomy" id="317549"/>
    <lineage>
        <taxon>Eukaryota</taxon>
        <taxon>Metazoa</taxon>
        <taxon>Cnidaria</taxon>
        <taxon>Anthozoa</taxon>
        <taxon>Octocorallia</taxon>
        <taxon>Malacalcyonacea</taxon>
        <taxon>Plexauridae</taxon>
        <taxon>Paramuricea</taxon>
    </lineage>
</organism>
<dbReference type="AlphaFoldDB" id="A0A7D9LB14"/>
<accession>A0A7D9LB14</accession>
<evidence type="ECO:0000313" key="1">
    <source>
        <dbReference type="EMBL" id="CAB4028747.1"/>
    </source>
</evidence>